<dbReference type="EMBL" id="JABEQB010000031">
    <property type="protein sequence ID" value="NNG67529.1"/>
    <property type="molecule type" value="Genomic_DNA"/>
</dbReference>
<dbReference type="RefSeq" id="WP_170271322.1">
    <property type="nucleotide sequence ID" value="NZ_JABEQB010000031.1"/>
</dbReference>
<dbReference type="Pfam" id="PF13814">
    <property type="entry name" value="Replic_Relax"/>
    <property type="match status" value="1"/>
</dbReference>
<reference evidence="2 3" key="1">
    <citation type="submission" date="2020-04" db="EMBL/GenBank/DDBJ databases">
        <title>Draft genome sequence of Caldanaerobacter sunterraneus. strain 1523vc isolated from Griffin hot spring, Kamchatka, Russia.</title>
        <authorList>
            <person name="Toshchakov S.V."/>
            <person name="Podosokorskaya O.A."/>
            <person name="Kublanov I.V."/>
            <person name="Korzhenkov A."/>
            <person name="Patrushev M.V."/>
        </authorList>
    </citation>
    <scope>NUCLEOTIDE SEQUENCE [LARGE SCALE GENOMIC DNA]</scope>
    <source>
        <strain evidence="2 3">1523vc</strain>
    </source>
</reference>
<dbReference type="InterPro" id="IPR036390">
    <property type="entry name" value="WH_DNA-bd_sf"/>
</dbReference>
<dbReference type="SUPFAM" id="SSF46785">
    <property type="entry name" value="Winged helix' DNA-binding domain"/>
    <property type="match status" value="1"/>
</dbReference>
<dbReference type="Proteomes" id="UP000529861">
    <property type="component" value="Unassembled WGS sequence"/>
</dbReference>
<accession>A0A7Y2L817</accession>
<evidence type="ECO:0000313" key="2">
    <source>
        <dbReference type="EMBL" id="NNG67529.1"/>
    </source>
</evidence>
<comment type="caution">
    <text evidence="2">The sequence shown here is derived from an EMBL/GenBank/DDBJ whole genome shotgun (WGS) entry which is preliminary data.</text>
</comment>
<evidence type="ECO:0000256" key="1">
    <source>
        <dbReference type="SAM" id="MobiDB-lite"/>
    </source>
</evidence>
<protein>
    <submittedName>
        <fullName evidence="2">Uncharacterized protein</fullName>
    </submittedName>
</protein>
<dbReference type="AlphaFoldDB" id="A0A7Y2L817"/>
<evidence type="ECO:0000313" key="3">
    <source>
        <dbReference type="Proteomes" id="UP000529861"/>
    </source>
</evidence>
<dbReference type="InterPro" id="IPR025855">
    <property type="entry name" value="Replic_Relax"/>
</dbReference>
<feature type="region of interest" description="Disordered" evidence="1">
    <location>
        <begin position="1"/>
        <end position="20"/>
    </location>
</feature>
<gene>
    <name evidence="2" type="ORF">HKI81_09940</name>
</gene>
<name>A0A7Y2L817_9THEO</name>
<organism evidence="2 3">
    <name type="scientific">Caldanaerobacter subterraneus</name>
    <dbReference type="NCBI Taxonomy" id="911092"/>
    <lineage>
        <taxon>Bacteria</taxon>
        <taxon>Bacillati</taxon>
        <taxon>Bacillota</taxon>
        <taxon>Clostridia</taxon>
        <taxon>Thermoanaerobacterales</taxon>
        <taxon>Thermoanaerobacteraceae</taxon>
        <taxon>Caldanaerobacter</taxon>
    </lineage>
</organism>
<sequence length="410" mass="48327">MKVKNQEEKEKKDKKEKKIEKKKRGEIGYREMLLIADLYDLRYITIEQINRYYHKKEDGTNAKINYTYKKMKQLKDFGYVESVSYPINMRYQKLYYLTDEGINKALDLRDEDLFRLDLEGNLRELYRTAAENLLDEKAIRHQLFLNEVYFALLETLGRGKFEWKDTAKSIIEFQNIKIMPDATAKIGYINFLIEADNGTYSAKRLKQRMKVYNKFLEKSKELDEEYKVLFICNTENRKNKDKRIDSIIDVATAEVTVCADGIDFYVMSLENFRSSFYEYIYEVDIEGEKSRNEMIAERIANQMGKRYEVEYRYETLYGSGTASTAIVDASHIYTVEDLTLGNIKNYQRFREAVKISRYGQITPIAIVSSEERAKIEAEKLSYTPSVLFYLLDSERIIGVLPDEVIEKDLN</sequence>
<proteinExistence type="predicted"/>